<keyword evidence="2" id="KW-1185">Reference proteome</keyword>
<dbReference type="EMBL" id="JAUHHV010000002">
    <property type="protein sequence ID" value="KAK1432381.1"/>
    <property type="molecule type" value="Genomic_DNA"/>
</dbReference>
<dbReference type="AlphaFoldDB" id="A0AAD8L4C1"/>
<reference evidence="1" key="1">
    <citation type="journal article" date="2023" name="bioRxiv">
        <title>Improved chromosome-level genome assembly for marigold (Tagetes erecta).</title>
        <authorList>
            <person name="Jiang F."/>
            <person name="Yuan L."/>
            <person name="Wang S."/>
            <person name="Wang H."/>
            <person name="Xu D."/>
            <person name="Wang A."/>
            <person name="Fan W."/>
        </authorList>
    </citation>
    <scope>NUCLEOTIDE SEQUENCE</scope>
    <source>
        <strain evidence="1">WSJ</strain>
        <tissue evidence="1">Leaf</tissue>
    </source>
</reference>
<organism evidence="1 2">
    <name type="scientific">Tagetes erecta</name>
    <name type="common">African marigold</name>
    <dbReference type="NCBI Taxonomy" id="13708"/>
    <lineage>
        <taxon>Eukaryota</taxon>
        <taxon>Viridiplantae</taxon>
        <taxon>Streptophyta</taxon>
        <taxon>Embryophyta</taxon>
        <taxon>Tracheophyta</taxon>
        <taxon>Spermatophyta</taxon>
        <taxon>Magnoliopsida</taxon>
        <taxon>eudicotyledons</taxon>
        <taxon>Gunneridae</taxon>
        <taxon>Pentapetalae</taxon>
        <taxon>asterids</taxon>
        <taxon>campanulids</taxon>
        <taxon>Asterales</taxon>
        <taxon>Asteraceae</taxon>
        <taxon>Asteroideae</taxon>
        <taxon>Heliantheae alliance</taxon>
        <taxon>Tageteae</taxon>
        <taxon>Tagetes</taxon>
    </lineage>
</organism>
<sequence>MGSPNSSLISAHYVDKTQTVFRGRNENISEANQFQFQFQFNSGLKIFIYVTSSRCSSSSLSRSNYSLNNSLYLGSEVGCGEEEHCDSFILS</sequence>
<proteinExistence type="predicted"/>
<accession>A0AAD8L4C1</accession>
<gene>
    <name evidence="1" type="ORF">QVD17_09277</name>
</gene>
<name>A0AAD8L4C1_TARER</name>
<comment type="caution">
    <text evidence="1">The sequence shown here is derived from an EMBL/GenBank/DDBJ whole genome shotgun (WGS) entry which is preliminary data.</text>
</comment>
<evidence type="ECO:0000313" key="1">
    <source>
        <dbReference type="EMBL" id="KAK1432381.1"/>
    </source>
</evidence>
<evidence type="ECO:0000313" key="2">
    <source>
        <dbReference type="Proteomes" id="UP001229421"/>
    </source>
</evidence>
<dbReference type="Proteomes" id="UP001229421">
    <property type="component" value="Unassembled WGS sequence"/>
</dbReference>
<protein>
    <submittedName>
        <fullName evidence="1">Uncharacterized protein</fullName>
    </submittedName>
</protein>